<feature type="region of interest" description="Disordered" evidence="3">
    <location>
        <begin position="539"/>
        <end position="594"/>
    </location>
</feature>
<sequence>MTDAETKTETQVKEATAEKQEVEKAVEIPKTNPWKKTEVKEADNINKSLWPSLGKESPIKENTQKQQQKKSGEKEKEGSGKKGKKNGKKEWVTLDVDIKYKGSGGNRNRDKKDKKKNGKHGKKHEKEGKRRGGRKNRDSKKNKGNNELNYGYELTSMSGFSQIIPQGIFITSNPENLYVDYLDLDSVKTYIKLQIKYYFSIQNLCKDIFLRKQMNDEGWIDLEIIKGFKRVEGLLKLGQNVDIKENEKKKDKKKDKKEKDKKEESKETKEEAKEEIEYDDAWNNQFILSAIKDIDTVEIKEENNTIYLRKKDDWKFWINPLESIITTMKELSTNEEEEEEEEENENKEEDVNQPEIKIEDTEAEKTREVENKEDDEGWTTYNGRRRQKKKSDGSSGDKPKNGDGDDLFQFDDEEEWGSSPRFQDDPEEKPVNEEDKEDKKEEKAEEEDYEIDDDMLQGLMIVTQRRKQPANPPNSLSQSGSSLPPRKHNTVAYDRYKNNESLNEMINEGLYYYEHNMKESNRLSMMTSKIEVVDEEEYERLNGEDNKKGKKKHGKKNKRNNDKNHAESQPKNIKKGPRTKRFFPSETPVSSSKFLGTTPGPIGFLIVNNDQVSHFKNGKRGGSNNMPSPSTSIPINGSFKSGSMSGTGLDIPRRSSYRYGSYASSYASSYGQSFKGGHSYGSSYGTSFKEFPMFQHPSYELLKDNGFIQHKYYKYHAKALKERKNQGIGQSQEMNTLFRFWSHFLREQFNKRMYEEFKKLAIEDAEGGYRYGLECLFRFYSYGLEIHFNKDIFEDFQEMTIEDYCKKGELYGLEKFWAYLYYRKDKKTRPLDDKIRDELKEALKIYKTIDDFRKANKEKKEKEEKEKEE</sequence>
<feature type="compositionally biased region" description="Acidic residues" evidence="3">
    <location>
        <begin position="333"/>
        <end position="352"/>
    </location>
</feature>
<dbReference type="SMART" id="SM00684">
    <property type="entry name" value="DM15"/>
    <property type="match status" value="3"/>
</dbReference>
<dbReference type="OrthoDB" id="340227at2759"/>
<reference evidence="5 6" key="1">
    <citation type="submission" date="2016-08" db="EMBL/GenBank/DDBJ databases">
        <title>A Parts List for Fungal Cellulosomes Revealed by Comparative Genomics.</title>
        <authorList>
            <consortium name="DOE Joint Genome Institute"/>
            <person name="Haitjema C.H."/>
            <person name="Gilmore S.P."/>
            <person name="Henske J.K."/>
            <person name="Solomon K.V."/>
            <person name="De Groot R."/>
            <person name="Kuo A."/>
            <person name="Mondo S.J."/>
            <person name="Salamov A.A."/>
            <person name="Labutti K."/>
            <person name="Zhao Z."/>
            <person name="Chiniquy J."/>
            <person name="Barry K."/>
            <person name="Brewer H.M."/>
            <person name="Purvine S.O."/>
            <person name="Wright A.T."/>
            <person name="Boxma B."/>
            <person name="Van Alen T."/>
            <person name="Hackstein J.H."/>
            <person name="Baker S.E."/>
            <person name="Grigoriev I.V."/>
            <person name="O'Malley M.A."/>
        </authorList>
    </citation>
    <scope>NUCLEOTIDE SEQUENCE [LARGE SCALE GENOMIC DNA]</scope>
    <source>
        <strain evidence="5 6">S4</strain>
    </source>
</reference>
<feature type="compositionally biased region" description="Basic and acidic residues" evidence="3">
    <location>
        <begin position="35"/>
        <end position="44"/>
    </location>
</feature>
<evidence type="ECO:0000313" key="5">
    <source>
        <dbReference type="EMBL" id="ORX78540.1"/>
    </source>
</evidence>
<dbReference type="InterPro" id="IPR050899">
    <property type="entry name" value="DDRGK_domain-containing"/>
</dbReference>
<dbReference type="STRING" id="1754192.A0A1Y1WYA5"/>
<dbReference type="GO" id="GO:0044389">
    <property type="term" value="F:ubiquitin-like protein ligase binding"/>
    <property type="evidence" value="ECO:0007669"/>
    <property type="project" value="TreeGrafter"/>
</dbReference>
<evidence type="ECO:0000256" key="1">
    <source>
        <dbReference type="ARBA" id="ARBA00022884"/>
    </source>
</evidence>
<feature type="compositionally biased region" description="Basic residues" evidence="3">
    <location>
        <begin position="572"/>
        <end position="581"/>
    </location>
</feature>
<feature type="domain" description="HTH La-type RNA-binding" evidence="4">
    <location>
        <begin position="181"/>
        <end position="269"/>
    </location>
</feature>
<organism evidence="5 6">
    <name type="scientific">Anaeromyces robustus</name>
    <dbReference type="NCBI Taxonomy" id="1754192"/>
    <lineage>
        <taxon>Eukaryota</taxon>
        <taxon>Fungi</taxon>
        <taxon>Fungi incertae sedis</taxon>
        <taxon>Chytridiomycota</taxon>
        <taxon>Chytridiomycota incertae sedis</taxon>
        <taxon>Neocallimastigomycetes</taxon>
        <taxon>Neocallimastigales</taxon>
        <taxon>Neocallimastigaceae</taxon>
        <taxon>Anaeromyces</taxon>
    </lineage>
</organism>
<feature type="region of interest" description="Disordered" evidence="3">
    <location>
        <begin position="247"/>
        <end position="275"/>
    </location>
</feature>
<evidence type="ECO:0000256" key="2">
    <source>
        <dbReference type="PROSITE-ProRule" id="PRU00332"/>
    </source>
</evidence>
<dbReference type="EMBL" id="MCFG01000206">
    <property type="protein sequence ID" value="ORX78540.1"/>
    <property type="molecule type" value="Genomic_DNA"/>
</dbReference>
<feature type="compositionally biased region" description="Basic residues" evidence="3">
    <location>
        <begin position="112"/>
        <end position="123"/>
    </location>
</feature>
<feature type="compositionally biased region" description="Basic and acidic residues" evidence="3">
    <location>
        <begin position="88"/>
        <end position="100"/>
    </location>
</feature>
<dbReference type="Pfam" id="PF05383">
    <property type="entry name" value="La"/>
    <property type="match status" value="1"/>
</dbReference>
<feature type="compositionally biased region" description="Basic and acidic residues" evidence="3">
    <location>
        <begin position="257"/>
        <end position="272"/>
    </location>
</feature>
<name>A0A1Y1WYA5_9FUNG</name>
<dbReference type="GO" id="GO:0048255">
    <property type="term" value="P:mRNA stabilization"/>
    <property type="evidence" value="ECO:0007669"/>
    <property type="project" value="InterPro"/>
</dbReference>
<dbReference type="InterPro" id="IPR036388">
    <property type="entry name" value="WH-like_DNA-bd_sf"/>
</dbReference>
<feature type="compositionally biased region" description="Polar residues" evidence="3">
    <location>
        <begin position="622"/>
        <end position="646"/>
    </location>
</feature>
<dbReference type="SUPFAM" id="SSF46785">
    <property type="entry name" value="Winged helix' DNA-binding domain"/>
    <property type="match status" value="1"/>
</dbReference>
<feature type="compositionally biased region" description="Basic and acidic residues" evidence="3">
    <location>
        <begin position="390"/>
        <end position="403"/>
    </location>
</feature>
<dbReference type="SMART" id="SM00715">
    <property type="entry name" value="LA"/>
    <property type="match status" value="1"/>
</dbReference>
<feature type="compositionally biased region" description="Basic and acidic residues" evidence="3">
    <location>
        <begin position="559"/>
        <end position="568"/>
    </location>
</feature>
<feature type="compositionally biased region" description="Basic and acidic residues" evidence="3">
    <location>
        <begin position="124"/>
        <end position="141"/>
    </location>
</feature>
<dbReference type="AlphaFoldDB" id="A0A1Y1WYA5"/>
<feature type="compositionally biased region" description="Basic and acidic residues" evidence="3">
    <location>
        <begin position="356"/>
        <end position="370"/>
    </location>
</feature>
<keyword evidence="1 2" id="KW-0694">RNA-binding</keyword>
<reference evidence="5 6" key="2">
    <citation type="submission" date="2016-08" db="EMBL/GenBank/DDBJ databases">
        <title>Pervasive Adenine N6-methylation of Active Genes in Fungi.</title>
        <authorList>
            <consortium name="DOE Joint Genome Institute"/>
            <person name="Mondo S.J."/>
            <person name="Dannebaum R.O."/>
            <person name="Kuo R.C."/>
            <person name="Labutti K."/>
            <person name="Haridas S."/>
            <person name="Kuo A."/>
            <person name="Salamov A."/>
            <person name="Ahrendt S.R."/>
            <person name="Lipzen A."/>
            <person name="Sullivan W."/>
            <person name="Andreopoulos W.B."/>
            <person name="Clum A."/>
            <person name="Lindquist E."/>
            <person name="Daum C."/>
            <person name="Ramamoorthy G.K."/>
            <person name="Gryganskyi A."/>
            <person name="Culley D."/>
            <person name="Magnuson J.K."/>
            <person name="James T.Y."/>
            <person name="O'Malley M.A."/>
            <person name="Stajich J.E."/>
            <person name="Spatafora J.W."/>
            <person name="Visel A."/>
            <person name="Grigoriev I.V."/>
        </authorList>
    </citation>
    <scope>NUCLEOTIDE SEQUENCE [LARGE SCALE GENOMIC DNA]</scope>
    <source>
        <strain evidence="5 6">S4</strain>
    </source>
</reference>
<feature type="compositionally biased region" description="Basic residues" evidence="3">
    <location>
        <begin position="548"/>
        <end position="558"/>
    </location>
</feature>
<accession>A0A1Y1WYA5</accession>
<dbReference type="Gene3D" id="1.10.10.10">
    <property type="entry name" value="Winged helix-like DNA-binding domain superfamily/Winged helix DNA-binding domain"/>
    <property type="match status" value="1"/>
</dbReference>
<evidence type="ECO:0000313" key="6">
    <source>
        <dbReference type="Proteomes" id="UP000193944"/>
    </source>
</evidence>
<dbReference type="PANTHER" id="PTHR48176">
    <property type="entry name" value="DDRGK DOMAIN-CONTAINING PROTEIN 1"/>
    <property type="match status" value="1"/>
</dbReference>
<dbReference type="PANTHER" id="PTHR48176:SF1">
    <property type="entry name" value="DDRGK DOMAIN-CONTAINING PROTEIN 1"/>
    <property type="match status" value="1"/>
</dbReference>
<dbReference type="InterPro" id="IPR006607">
    <property type="entry name" value="DM15"/>
</dbReference>
<proteinExistence type="predicted"/>
<feature type="compositionally biased region" description="Acidic residues" evidence="3">
    <location>
        <begin position="404"/>
        <end position="416"/>
    </location>
</feature>
<feature type="region of interest" description="Disordered" evidence="3">
    <location>
        <begin position="330"/>
        <end position="493"/>
    </location>
</feature>
<dbReference type="CDD" id="cd07323">
    <property type="entry name" value="LAM"/>
    <property type="match status" value="1"/>
</dbReference>
<protein>
    <recommendedName>
        <fullName evidence="4">HTH La-type RNA-binding domain-containing protein</fullName>
    </recommendedName>
</protein>
<comment type="caution">
    <text evidence="5">The sequence shown here is derived from an EMBL/GenBank/DDBJ whole genome shotgun (WGS) entry which is preliminary data.</text>
</comment>
<dbReference type="InterPro" id="IPR006630">
    <property type="entry name" value="La_HTH"/>
</dbReference>
<dbReference type="GO" id="GO:0000339">
    <property type="term" value="F:RNA cap binding"/>
    <property type="evidence" value="ECO:0007669"/>
    <property type="project" value="InterPro"/>
</dbReference>
<feature type="region of interest" description="Disordered" evidence="3">
    <location>
        <begin position="615"/>
        <end position="647"/>
    </location>
</feature>
<evidence type="ECO:0000256" key="3">
    <source>
        <dbReference type="SAM" id="MobiDB-lite"/>
    </source>
</evidence>
<feature type="compositionally biased region" description="Polar residues" evidence="3">
    <location>
        <begin position="473"/>
        <end position="482"/>
    </location>
</feature>
<dbReference type="InterPro" id="IPR036390">
    <property type="entry name" value="WH_DNA-bd_sf"/>
</dbReference>
<feature type="compositionally biased region" description="Basic and acidic residues" evidence="3">
    <location>
        <begin position="70"/>
        <end position="80"/>
    </location>
</feature>
<dbReference type="PROSITE" id="PS50961">
    <property type="entry name" value="HTH_LA"/>
    <property type="match status" value="1"/>
</dbReference>
<feature type="compositionally biased region" description="Basic and acidic residues" evidence="3">
    <location>
        <begin position="422"/>
        <end position="443"/>
    </location>
</feature>
<feature type="region of interest" description="Disordered" evidence="3">
    <location>
        <begin position="1"/>
        <end position="148"/>
    </location>
</feature>
<dbReference type="Proteomes" id="UP000193944">
    <property type="component" value="Unassembled WGS sequence"/>
</dbReference>
<gene>
    <name evidence="5" type="ORF">BCR32DRAFT_282168</name>
</gene>
<feature type="compositionally biased region" description="Acidic residues" evidence="3">
    <location>
        <begin position="444"/>
        <end position="455"/>
    </location>
</feature>
<feature type="compositionally biased region" description="Basic and acidic residues" evidence="3">
    <location>
        <begin position="1"/>
        <end position="27"/>
    </location>
</feature>
<dbReference type="Pfam" id="PF21071">
    <property type="entry name" value="LARP1_HEAT"/>
    <property type="match status" value="1"/>
</dbReference>
<evidence type="ECO:0000259" key="4">
    <source>
        <dbReference type="PROSITE" id="PS50961"/>
    </source>
</evidence>
<keyword evidence="6" id="KW-1185">Reference proteome</keyword>